<keyword evidence="11" id="KW-0472">Membrane</keyword>
<evidence type="ECO:0000256" key="8">
    <source>
        <dbReference type="ARBA" id="ARBA00022824"/>
    </source>
</evidence>
<evidence type="ECO:0000256" key="12">
    <source>
        <dbReference type="ARBA" id="ARBA00045097"/>
    </source>
</evidence>
<keyword evidence="9" id="KW-0735">Signal-anchor</keyword>
<accession>A0A2H0TG09</accession>
<comment type="catalytic activity">
    <reaction evidence="12">
        <text>a di-trans,poly-cis-dolichyl phosphate + UDP-alpha-D-glucose = a di-trans,poly-cis-dolichyl beta-D-glucosyl phosphate + UDP</text>
        <dbReference type="Rhea" id="RHEA:15401"/>
        <dbReference type="Rhea" id="RHEA-COMP:19498"/>
        <dbReference type="Rhea" id="RHEA-COMP:19502"/>
        <dbReference type="ChEBI" id="CHEBI:57525"/>
        <dbReference type="ChEBI" id="CHEBI:57683"/>
        <dbReference type="ChEBI" id="CHEBI:58223"/>
        <dbReference type="ChEBI" id="CHEBI:58885"/>
        <dbReference type="EC" id="2.4.1.117"/>
    </reaction>
    <physiologicalReaction direction="left-to-right" evidence="12">
        <dbReference type="Rhea" id="RHEA:15402"/>
    </physiologicalReaction>
</comment>
<evidence type="ECO:0000256" key="6">
    <source>
        <dbReference type="ARBA" id="ARBA00022679"/>
    </source>
</evidence>
<evidence type="ECO:0000256" key="2">
    <source>
        <dbReference type="ARBA" id="ARBA00004922"/>
    </source>
</evidence>
<proteinExistence type="inferred from homology"/>
<name>A0A2H0TG09_9BACT</name>
<comment type="pathway">
    <text evidence="2">Protein modification; protein glycosylation.</text>
</comment>
<dbReference type="InterPro" id="IPR001173">
    <property type="entry name" value="Glyco_trans_2-like"/>
</dbReference>
<evidence type="ECO:0000256" key="1">
    <source>
        <dbReference type="ARBA" id="ARBA00004389"/>
    </source>
</evidence>
<dbReference type="PANTHER" id="PTHR10859">
    <property type="entry name" value="GLYCOSYL TRANSFERASE"/>
    <property type="match status" value="1"/>
</dbReference>
<evidence type="ECO:0000256" key="4">
    <source>
        <dbReference type="ARBA" id="ARBA00012583"/>
    </source>
</evidence>
<dbReference type="InterPro" id="IPR029044">
    <property type="entry name" value="Nucleotide-diphossugar_trans"/>
</dbReference>
<evidence type="ECO:0000256" key="10">
    <source>
        <dbReference type="ARBA" id="ARBA00022989"/>
    </source>
</evidence>
<dbReference type="PANTHER" id="PTHR10859:SF91">
    <property type="entry name" value="DOLICHYL-PHOSPHATE BETA-GLUCOSYLTRANSFERASE"/>
    <property type="match status" value="1"/>
</dbReference>
<sequence length="246" mass="28226">MRDIYLSVIIPAYNEEKRISKTLDEISYYLSRQAYTYEILVVSEGSTDRTSEVVKAKMTAIKHLRLLDLKENRGKGHAVKNGMLDVSGRICLFTDADNSTDISHFEKMKPLFDKSYEVVICSRDSKDVSGAKQEVAQAWYKRLLGNMGNIFIQIVAVRGIWDTQCGFKAFRGFASEKIFSQTRIMGFGFDIEVLALARLFGYNVGIVPAKWVNDADSHVRFSSYLKVLWETVLVRWFLWRGVYNKN</sequence>
<dbReference type="Proteomes" id="UP000229383">
    <property type="component" value="Unassembled WGS sequence"/>
</dbReference>
<protein>
    <recommendedName>
        <fullName evidence="4">dolichyl-phosphate beta-glucosyltransferase</fullName>
        <ecNumber evidence="4">2.4.1.117</ecNumber>
    </recommendedName>
</protein>
<comment type="similarity">
    <text evidence="3">Belongs to the glycosyltransferase 2 family.</text>
</comment>
<dbReference type="Gene3D" id="3.90.550.10">
    <property type="entry name" value="Spore Coat Polysaccharide Biosynthesis Protein SpsA, Chain A"/>
    <property type="match status" value="1"/>
</dbReference>
<dbReference type="InterPro" id="IPR035518">
    <property type="entry name" value="DPG_synthase"/>
</dbReference>
<evidence type="ECO:0000313" key="15">
    <source>
        <dbReference type="Proteomes" id="UP000229383"/>
    </source>
</evidence>
<evidence type="ECO:0000259" key="13">
    <source>
        <dbReference type="Pfam" id="PF00535"/>
    </source>
</evidence>
<keyword evidence="10" id="KW-1133">Transmembrane helix</keyword>
<dbReference type="SUPFAM" id="SSF53448">
    <property type="entry name" value="Nucleotide-diphospho-sugar transferases"/>
    <property type="match status" value="1"/>
</dbReference>
<evidence type="ECO:0000256" key="5">
    <source>
        <dbReference type="ARBA" id="ARBA00022676"/>
    </source>
</evidence>
<keyword evidence="7" id="KW-0812">Transmembrane</keyword>
<evidence type="ECO:0000313" key="14">
    <source>
        <dbReference type="EMBL" id="PIR70498.1"/>
    </source>
</evidence>
<dbReference type="GO" id="GO:0004581">
    <property type="term" value="F:dolichyl-phosphate beta-glucosyltransferase activity"/>
    <property type="evidence" value="ECO:0007669"/>
    <property type="project" value="UniProtKB-EC"/>
</dbReference>
<dbReference type="Pfam" id="PF00535">
    <property type="entry name" value="Glycos_transf_2"/>
    <property type="match status" value="1"/>
</dbReference>
<organism evidence="14 15">
    <name type="scientific">Candidatus Niyogibacteria bacterium CG10_big_fil_rev_8_21_14_0_10_42_19</name>
    <dbReference type="NCBI Taxonomy" id="1974725"/>
    <lineage>
        <taxon>Bacteria</taxon>
        <taxon>Candidatus Niyogiibacteriota</taxon>
    </lineage>
</organism>
<keyword evidence="8" id="KW-0256">Endoplasmic reticulum</keyword>
<dbReference type="AlphaFoldDB" id="A0A2H0TG09"/>
<dbReference type="CDD" id="cd04188">
    <property type="entry name" value="DPG_synthase"/>
    <property type="match status" value="1"/>
</dbReference>
<gene>
    <name evidence="14" type="ORF">COU46_01320</name>
</gene>
<comment type="caution">
    <text evidence="14">The sequence shown here is derived from an EMBL/GenBank/DDBJ whole genome shotgun (WGS) entry which is preliminary data.</text>
</comment>
<reference evidence="15" key="1">
    <citation type="submission" date="2017-09" db="EMBL/GenBank/DDBJ databases">
        <title>Depth-based differentiation of microbial function through sediment-hosted aquifers and enrichment of novel symbionts in the deep terrestrial subsurface.</title>
        <authorList>
            <person name="Probst A.J."/>
            <person name="Ladd B."/>
            <person name="Jarett J.K."/>
            <person name="Geller-Mcgrath D.E."/>
            <person name="Sieber C.M.K."/>
            <person name="Emerson J.B."/>
            <person name="Anantharaman K."/>
            <person name="Thomas B.C."/>
            <person name="Malmstrom R."/>
            <person name="Stieglmeier M."/>
            <person name="Klingl A."/>
            <person name="Woyke T."/>
            <person name="Ryan C.M."/>
            <person name="Banfield J.F."/>
        </authorList>
    </citation>
    <scope>NUCLEOTIDE SEQUENCE [LARGE SCALE GENOMIC DNA]</scope>
</reference>
<comment type="subcellular location">
    <subcellularLocation>
        <location evidence="1">Endoplasmic reticulum membrane</location>
        <topology evidence="1">Single-pass membrane protein</topology>
    </subcellularLocation>
</comment>
<evidence type="ECO:0000256" key="3">
    <source>
        <dbReference type="ARBA" id="ARBA00006739"/>
    </source>
</evidence>
<evidence type="ECO:0000256" key="9">
    <source>
        <dbReference type="ARBA" id="ARBA00022968"/>
    </source>
</evidence>
<evidence type="ECO:0000256" key="11">
    <source>
        <dbReference type="ARBA" id="ARBA00023136"/>
    </source>
</evidence>
<dbReference type="EMBL" id="PFCN01000016">
    <property type="protein sequence ID" value="PIR70498.1"/>
    <property type="molecule type" value="Genomic_DNA"/>
</dbReference>
<dbReference type="EC" id="2.4.1.117" evidence="4"/>
<keyword evidence="5" id="KW-0328">Glycosyltransferase</keyword>
<dbReference type="GO" id="GO:0006487">
    <property type="term" value="P:protein N-linked glycosylation"/>
    <property type="evidence" value="ECO:0007669"/>
    <property type="project" value="TreeGrafter"/>
</dbReference>
<feature type="domain" description="Glycosyltransferase 2-like" evidence="13">
    <location>
        <begin position="7"/>
        <end position="178"/>
    </location>
</feature>
<evidence type="ECO:0000256" key="7">
    <source>
        <dbReference type="ARBA" id="ARBA00022692"/>
    </source>
</evidence>
<keyword evidence="6" id="KW-0808">Transferase</keyword>